<keyword evidence="3" id="KW-1185">Reference proteome</keyword>
<protein>
    <submittedName>
        <fullName evidence="2">Uncharacterized protein</fullName>
    </submittedName>
</protein>
<accession>A0A344TQG5</accession>
<feature type="compositionally biased region" description="Basic and acidic residues" evidence="1">
    <location>
        <begin position="63"/>
        <end position="79"/>
    </location>
</feature>
<name>A0A344TQG5_9BACT</name>
<dbReference type="AlphaFoldDB" id="A0A344TQG5"/>
<reference evidence="2 3" key="1">
    <citation type="submission" date="2018-07" db="EMBL/GenBank/DDBJ databases">
        <title>Genome sequencing of Runella.</title>
        <authorList>
            <person name="Baek M.-G."/>
            <person name="Yi H."/>
        </authorList>
    </citation>
    <scope>NUCLEOTIDE SEQUENCE [LARGE SCALE GENOMIC DNA]</scope>
    <source>
        <strain evidence="2 3">HYN0085</strain>
    </source>
</reference>
<evidence type="ECO:0000313" key="3">
    <source>
        <dbReference type="Proteomes" id="UP000251993"/>
    </source>
</evidence>
<dbReference type="EMBL" id="CP030850">
    <property type="protein sequence ID" value="AXE20886.1"/>
    <property type="molecule type" value="Genomic_DNA"/>
</dbReference>
<dbReference type="KEGG" id="run:DR864_25680"/>
<evidence type="ECO:0000313" key="2">
    <source>
        <dbReference type="EMBL" id="AXE20886.1"/>
    </source>
</evidence>
<feature type="compositionally biased region" description="Polar residues" evidence="1">
    <location>
        <begin position="80"/>
        <end position="104"/>
    </location>
</feature>
<dbReference type="Proteomes" id="UP000251993">
    <property type="component" value="Chromosome"/>
</dbReference>
<dbReference type="OrthoDB" id="9800801at2"/>
<evidence type="ECO:0000256" key="1">
    <source>
        <dbReference type="SAM" id="MobiDB-lite"/>
    </source>
</evidence>
<proteinExistence type="predicted"/>
<sequence>MNHADLAQKIKALDTLSSDEKAALIELLNGKKYGLVWENKPETVEEELRTQLPILHEVTEKRILGKSEKGQTEHGESVRTRSSSTQIAFDFSSNKIQLSNNESLTPPHARKFQKQPKALRPTTPSLKATTSTPSPYSTTPTRARLT</sequence>
<feature type="region of interest" description="Disordered" evidence="1">
    <location>
        <begin position="63"/>
        <end position="146"/>
    </location>
</feature>
<organism evidence="2 3">
    <name type="scientific">Runella rosea</name>
    <dbReference type="NCBI Taxonomy" id="2259595"/>
    <lineage>
        <taxon>Bacteria</taxon>
        <taxon>Pseudomonadati</taxon>
        <taxon>Bacteroidota</taxon>
        <taxon>Cytophagia</taxon>
        <taxon>Cytophagales</taxon>
        <taxon>Spirosomataceae</taxon>
        <taxon>Runella</taxon>
    </lineage>
</organism>
<gene>
    <name evidence="2" type="ORF">DR864_25680</name>
</gene>
<dbReference type="RefSeq" id="WP_114069647.1">
    <property type="nucleotide sequence ID" value="NZ_CP030850.1"/>
</dbReference>
<feature type="compositionally biased region" description="Low complexity" evidence="1">
    <location>
        <begin position="129"/>
        <end position="146"/>
    </location>
</feature>